<reference evidence="9" key="2">
    <citation type="journal article" date="2019" name="Genome Biol. Evol.">
        <title>Day and night: Metabolic profiles and evolutionary relationships of six axenic non-marine cyanobacteria.</title>
        <authorList>
            <person name="Will S.E."/>
            <person name="Henke P."/>
            <person name="Boedeker C."/>
            <person name="Huang S."/>
            <person name="Brinkmann H."/>
            <person name="Rohde M."/>
            <person name="Jarek M."/>
            <person name="Friedl T."/>
            <person name="Seufert S."/>
            <person name="Schumacher M."/>
            <person name="Overmann J."/>
            <person name="Neumann-Schaal M."/>
            <person name="Petersen J."/>
        </authorList>
    </citation>
    <scope>NUCLEOTIDE SEQUENCE [LARGE SCALE GENOMIC DNA]</scope>
    <source>
        <strain evidence="9">PCC 7102</strain>
    </source>
</reference>
<comment type="subcellular location">
    <subcellularLocation>
        <location evidence="1">Cell membrane</location>
        <topology evidence="1">Multi-pass membrane protein</topology>
    </subcellularLocation>
</comment>
<protein>
    <recommendedName>
        <fullName evidence="8">Major facilitator superfamily (MFS) profile domain-containing protein</fullName>
    </recommendedName>
</protein>
<dbReference type="InterPro" id="IPR020846">
    <property type="entry name" value="MFS_dom"/>
</dbReference>
<dbReference type="PANTHER" id="PTHR43266:SF2">
    <property type="entry name" value="MAJOR FACILITATOR SUPERFAMILY (MFS) PROFILE DOMAIN-CONTAINING PROTEIN"/>
    <property type="match status" value="1"/>
</dbReference>
<dbReference type="OrthoDB" id="9775268at2"/>
<feature type="transmembrane region" description="Helical" evidence="7">
    <location>
        <begin position="7"/>
        <end position="29"/>
    </location>
</feature>
<evidence type="ECO:0000256" key="3">
    <source>
        <dbReference type="ARBA" id="ARBA00022475"/>
    </source>
</evidence>
<dbReference type="InterPro" id="IPR036259">
    <property type="entry name" value="MFS_trans_sf"/>
</dbReference>
<evidence type="ECO:0000256" key="7">
    <source>
        <dbReference type="SAM" id="Phobius"/>
    </source>
</evidence>
<keyword evidence="6 7" id="KW-0472">Membrane</keyword>
<organism evidence="9 10">
    <name type="scientific">Dulcicalothrix desertica PCC 7102</name>
    <dbReference type="NCBI Taxonomy" id="232991"/>
    <lineage>
        <taxon>Bacteria</taxon>
        <taxon>Bacillati</taxon>
        <taxon>Cyanobacteriota</taxon>
        <taxon>Cyanophyceae</taxon>
        <taxon>Nostocales</taxon>
        <taxon>Calotrichaceae</taxon>
        <taxon>Dulcicalothrix</taxon>
    </lineage>
</organism>
<dbReference type="GO" id="GO:0005886">
    <property type="term" value="C:plasma membrane"/>
    <property type="evidence" value="ECO:0007669"/>
    <property type="project" value="UniProtKB-SubCell"/>
</dbReference>
<evidence type="ECO:0000313" key="9">
    <source>
        <dbReference type="EMBL" id="RUT08768.1"/>
    </source>
</evidence>
<dbReference type="PANTHER" id="PTHR43266">
    <property type="entry name" value="MACROLIDE-EFFLUX PROTEIN"/>
    <property type="match status" value="1"/>
</dbReference>
<keyword evidence="5 7" id="KW-1133">Transmembrane helix</keyword>
<feature type="transmembrane region" description="Helical" evidence="7">
    <location>
        <begin position="368"/>
        <end position="385"/>
    </location>
</feature>
<dbReference type="SUPFAM" id="SSF103473">
    <property type="entry name" value="MFS general substrate transporter"/>
    <property type="match status" value="1"/>
</dbReference>
<dbReference type="EMBL" id="RSCL01000002">
    <property type="protein sequence ID" value="RUT08768.1"/>
    <property type="molecule type" value="Genomic_DNA"/>
</dbReference>
<dbReference type="Pfam" id="PF07690">
    <property type="entry name" value="MFS_1"/>
    <property type="match status" value="1"/>
</dbReference>
<name>A0A3S1CQT1_9CYAN</name>
<evidence type="ECO:0000256" key="4">
    <source>
        <dbReference type="ARBA" id="ARBA00022692"/>
    </source>
</evidence>
<evidence type="ECO:0000256" key="6">
    <source>
        <dbReference type="ARBA" id="ARBA00023136"/>
    </source>
</evidence>
<feature type="transmembrane region" description="Helical" evidence="7">
    <location>
        <begin position="391"/>
        <end position="410"/>
    </location>
</feature>
<evidence type="ECO:0000256" key="5">
    <source>
        <dbReference type="ARBA" id="ARBA00022989"/>
    </source>
</evidence>
<dbReference type="AlphaFoldDB" id="A0A3S1CQT1"/>
<feature type="domain" description="Major facilitator superfamily (MFS) profile" evidence="8">
    <location>
        <begin position="3"/>
        <end position="417"/>
    </location>
</feature>
<dbReference type="CDD" id="cd06173">
    <property type="entry name" value="MFS_MefA_like"/>
    <property type="match status" value="1"/>
</dbReference>
<keyword evidence="10" id="KW-1185">Reference proteome</keyword>
<feature type="transmembrane region" description="Helical" evidence="7">
    <location>
        <begin position="68"/>
        <end position="92"/>
    </location>
</feature>
<dbReference type="InterPro" id="IPR011701">
    <property type="entry name" value="MFS"/>
</dbReference>
<feature type="transmembrane region" description="Helical" evidence="7">
    <location>
        <begin position="286"/>
        <end position="319"/>
    </location>
</feature>
<evidence type="ECO:0000256" key="2">
    <source>
        <dbReference type="ARBA" id="ARBA00022448"/>
    </source>
</evidence>
<feature type="transmembrane region" description="Helical" evidence="7">
    <location>
        <begin position="41"/>
        <end position="61"/>
    </location>
</feature>
<gene>
    <name evidence="9" type="ORF">DSM106972_008210</name>
</gene>
<evidence type="ECO:0000313" key="10">
    <source>
        <dbReference type="Proteomes" id="UP000271624"/>
    </source>
</evidence>
<keyword evidence="2" id="KW-0813">Transport</keyword>
<keyword evidence="4 7" id="KW-0812">Transmembrane</keyword>
<dbReference type="PROSITE" id="PS50850">
    <property type="entry name" value="MFS"/>
    <property type="match status" value="1"/>
</dbReference>
<keyword evidence="3" id="KW-1003">Cell membrane</keyword>
<accession>A0A3S1CQT1</accession>
<dbReference type="GO" id="GO:0022857">
    <property type="term" value="F:transmembrane transporter activity"/>
    <property type="evidence" value="ECO:0007669"/>
    <property type="project" value="InterPro"/>
</dbReference>
<sequence>MQNFILIWFGQFISLIGSGLTSFALGIWVYQRTQSVTQLSFIYLFALLPAILIAPLAGVLADRCDRRIVMIVSDSVAGLNTLIIALLMSQGWLNIWHIYLQITIDSVCYGFQLPAYAAAIPQLVPKKHFGRANGMIELSKAAGPLFSPLLAAMLMASIQIQGVILFDFVTFIFAQLTLIITRFPKLEKNNLKNAKNTNLLHDITFGFTYILARPGFVLLVLFLAITNFSIGMTQVLITPMMLSFTNTQVLGIVLSIAGSGWLLGGILISLRGGFQRRIPIIITCKILIGLCTLLVGIAPNVILITAAGFVSFCCIPIVMSSNTTIWQTKVPSDVQGRVFAVKEMLTWSFLPLAYIVSGPIADYIFEPLLTPSGALANTIGLLIGVGKGRGIGLIFILLGAFIMLVTVTAYQYPRLRLIEDELRDCIDD</sequence>
<reference evidence="9" key="1">
    <citation type="submission" date="2018-12" db="EMBL/GenBank/DDBJ databases">
        <authorList>
            <person name="Will S."/>
            <person name="Neumann-Schaal M."/>
            <person name="Henke P."/>
        </authorList>
    </citation>
    <scope>NUCLEOTIDE SEQUENCE</scope>
    <source>
        <strain evidence="9">PCC 7102</strain>
    </source>
</reference>
<evidence type="ECO:0000259" key="8">
    <source>
        <dbReference type="PROSITE" id="PS50850"/>
    </source>
</evidence>
<dbReference type="RefSeq" id="WP_127079164.1">
    <property type="nucleotide sequence ID" value="NZ_RSCL01000002.1"/>
</dbReference>
<proteinExistence type="predicted"/>
<feature type="transmembrane region" description="Helical" evidence="7">
    <location>
        <begin position="164"/>
        <end position="183"/>
    </location>
</feature>
<feature type="transmembrane region" description="Helical" evidence="7">
    <location>
        <begin position="249"/>
        <end position="274"/>
    </location>
</feature>
<comment type="caution">
    <text evidence="9">The sequence shown here is derived from an EMBL/GenBank/DDBJ whole genome shotgun (WGS) entry which is preliminary data.</text>
</comment>
<evidence type="ECO:0000256" key="1">
    <source>
        <dbReference type="ARBA" id="ARBA00004651"/>
    </source>
</evidence>
<dbReference type="Proteomes" id="UP000271624">
    <property type="component" value="Unassembled WGS sequence"/>
</dbReference>
<dbReference type="Gene3D" id="1.20.1250.20">
    <property type="entry name" value="MFS general substrate transporter like domains"/>
    <property type="match status" value="1"/>
</dbReference>
<feature type="transmembrane region" description="Helical" evidence="7">
    <location>
        <begin position="216"/>
        <end position="237"/>
    </location>
</feature>